<dbReference type="EMBL" id="CM042011">
    <property type="protein sequence ID" value="KAI3765646.1"/>
    <property type="molecule type" value="Genomic_DNA"/>
</dbReference>
<reference evidence="1 2" key="2">
    <citation type="journal article" date="2022" name="Mol. Ecol. Resour.">
        <title>The genomes of chicory, endive, great burdock and yacon provide insights into Asteraceae paleo-polyploidization history and plant inulin production.</title>
        <authorList>
            <person name="Fan W."/>
            <person name="Wang S."/>
            <person name="Wang H."/>
            <person name="Wang A."/>
            <person name="Jiang F."/>
            <person name="Liu H."/>
            <person name="Zhao H."/>
            <person name="Xu D."/>
            <person name="Zhang Y."/>
        </authorList>
    </citation>
    <scope>NUCLEOTIDE SEQUENCE [LARGE SCALE GENOMIC DNA]</scope>
    <source>
        <strain evidence="2">cv. Punajuju</strain>
        <tissue evidence="1">Leaves</tissue>
    </source>
</reference>
<dbReference type="Proteomes" id="UP001055811">
    <property type="component" value="Linkage Group LG03"/>
</dbReference>
<evidence type="ECO:0000313" key="2">
    <source>
        <dbReference type="Proteomes" id="UP001055811"/>
    </source>
</evidence>
<keyword evidence="2" id="KW-1185">Reference proteome</keyword>
<sequence>MAAMSSNIKPHCHVRSNSLPSTSDQPNVFNEIYRFQASKETNTSCSSSSFLGNKLSCLNDMYESIQPFLTLPSTQQSLAQGCYKEQLNKFLDELLGLLDLCSTTKDALSISMDCAKELQSVIRRKRGNNHGLTSSVKDYQSQRRKVKRVVCKTLSSLKKQSTVSVKEDSRAKSNINILKEMRLNTLAVFKLLSNFVLGSNRQSKPKGWSLVSKMISGELAQCQRTPEETEVQKVDQELQTLITYMKIESDSLDVDHIQKGLAEMEFTLGDLSEQVECLYRHLIKTRVSILNILNF</sequence>
<accession>A0ACB9F3Y7</accession>
<protein>
    <submittedName>
        <fullName evidence="1">Uncharacterized protein</fullName>
    </submittedName>
</protein>
<comment type="caution">
    <text evidence="1">The sequence shown here is derived from an EMBL/GenBank/DDBJ whole genome shotgun (WGS) entry which is preliminary data.</text>
</comment>
<proteinExistence type="predicted"/>
<name>A0ACB9F3Y7_CICIN</name>
<organism evidence="1 2">
    <name type="scientific">Cichorium intybus</name>
    <name type="common">Chicory</name>
    <dbReference type="NCBI Taxonomy" id="13427"/>
    <lineage>
        <taxon>Eukaryota</taxon>
        <taxon>Viridiplantae</taxon>
        <taxon>Streptophyta</taxon>
        <taxon>Embryophyta</taxon>
        <taxon>Tracheophyta</taxon>
        <taxon>Spermatophyta</taxon>
        <taxon>Magnoliopsida</taxon>
        <taxon>eudicotyledons</taxon>
        <taxon>Gunneridae</taxon>
        <taxon>Pentapetalae</taxon>
        <taxon>asterids</taxon>
        <taxon>campanulids</taxon>
        <taxon>Asterales</taxon>
        <taxon>Asteraceae</taxon>
        <taxon>Cichorioideae</taxon>
        <taxon>Cichorieae</taxon>
        <taxon>Cichoriinae</taxon>
        <taxon>Cichorium</taxon>
    </lineage>
</organism>
<reference evidence="2" key="1">
    <citation type="journal article" date="2022" name="Mol. Ecol. Resour.">
        <title>The genomes of chicory, endive, great burdock and yacon provide insights into Asteraceae palaeo-polyploidization history and plant inulin production.</title>
        <authorList>
            <person name="Fan W."/>
            <person name="Wang S."/>
            <person name="Wang H."/>
            <person name="Wang A."/>
            <person name="Jiang F."/>
            <person name="Liu H."/>
            <person name="Zhao H."/>
            <person name="Xu D."/>
            <person name="Zhang Y."/>
        </authorList>
    </citation>
    <scope>NUCLEOTIDE SEQUENCE [LARGE SCALE GENOMIC DNA]</scope>
    <source>
        <strain evidence="2">cv. Punajuju</strain>
    </source>
</reference>
<evidence type="ECO:0000313" key="1">
    <source>
        <dbReference type="EMBL" id="KAI3765646.1"/>
    </source>
</evidence>
<gene>
    <name evidence="1" type="ORF">L2E82_15687</name>
</gene>